<accession>A0A413VTI0</accession>
<dbReference type="AlphaFoldDB" id="A0A413VTI0"/>
<protein>
    <submittedName>
        <fullName evidence="5">Outer membrane protein assembly factor BamE</fullName>
    </submittedName>
</protein>
<evidence type="ECO:0000259" key="4">
    <source>
        <dbReference type="Pfam" id="PF04355"/>
    </source>
</evidence>
<dbReference type="Gene3D" id="3.30.1450.10">
    <property type="match status" value="1"/>
</dbReference>
<reference evidence="5 6" key="1">
    <citation type="submission" date="2018-08" db="EMBL/GenBank/DDBJ databases">
        <title>A genome reference for cultivated species of the human gut microbiota.</title>
        <authorList>
            <person name="Zou Y."/>
            <person name="Xue W."/>
            <person name="Luo G."/>
        </authorList>
    </citation>
    <scope>NUCLEOTIDE SEQUENCE [LARGE SCALE GENOMIC DNA]</scope>
    <source>
        <strain evidence="5 6">AM40-30BH</strain>
    </source>
</reference>
<dbReference type="RefSeq" id="WP_122200995.1">
    <property type="nucleotide sequence ID" value="NZ_BMBN01000009.1"/>
</dbReference>
<evidence type="ECO:0000313" key="5">
    <source>
        <dbReference type="EMBL" id="RHB36920.1"/>
    </source>
</evidence>
<keyword evidence="1 3" id="KW-0732">Signal</keyword>
<feature type="signal peptide" evidence="3">
    <location>
        <begin position="1"/>
        <end position="24"/>
    </location>
</feature>
<keyword evidence="2" id="KW-0472">Membrane</keyword>
<feature type="chain" id="PRO_5019130986" evidence="3">
    <location>
        <begin position="25"/>
        <end position="109"/>
    </location>
</feature>
<dbReference type="EMBL" id="QSGO01000003">
    <property type="protein sequence ID" value="RHB36920.1"/>
    <property type="molecule type" value="Genomic_DNA"/>
</dbReference>
<dbReference type="GO" id="GO:0019867">
    <property type="term" value="C:outer membrane"/>
    <property type="evidence" value="ECO:0007669"/>
    <property type="project" value="InterPro"/>
</dbReference>
<comment type="caution">
    <text evidence="5">The sequence shown here is derived from an EMBL/GenBank/DDBJ whole genome shotgun (WGS) entry which is preliminary data.</text>
</comment>
<proteinExistence type="predicted"/>
<dbReference type="Pfam" id="PF04355">
    <property type="entry name" value="BamE"/>
    <property type="match status" value="1"/>
</dbReference>
<dbReference type="Proteomes" id="UP000284379">
    <property type="component" value="Unassembled WGS sequence"/>
</dbReference>
<evidence type="ECO:0000256" key="3">
    <source>
        <dbReference type="SAM" id="SignalP"/>
    </source>
</evidence>
<sequence length="109" mass="12553">MKKIHTFGILLMMILLGSCISSQAGFTNEQLLSIRKGMTLEQVTDVLGSPSYRTFNDKGEEWEFRVFVFSGWSVVKVYFVDGKVTEMKSYLEKESDCHTRTDKNKIEKI</sequence>
<gene>
    <name evidence="5" type="ORF">DW888_04995</name>
</gene>
<name>A0A413VTI0_9BACE</name>
<dbReference type="PROSITE" id="PS51257">
    <property type="entry name" value="PROKAR_LIPOPROTEIN"/>
    <property type="match status" value="1"/>
</dbReference>
<evidence type="ECO:0000313" key="6">
    <source>
        <dbReference type="Proteomes" id="UP000284379"/>
    </source>
</evidence>
<evidence type="ECO:0000256" key="1">
    <source>
        <dbReference type="ARBA" id="ARBA00022729"/>
    </source>
</evidence>
<feature type="domain" description="Outer membrane protein assembly factor BamE" evidence="4">
    <location>
        <begin position="27"/>
        <end position="63"/>
    </location>
</feature>
<evidence type="ECO:0000256" key="2">
    <source>
        <dbReference type="ARBA" id="ARBA00023136"/>
    </source>
</evidence>
<dbReference type="InterPro" id="IPR007450">
    <property type="entry name" value="BamE_dom"/>
</dbReference>
<dbReference type="InterPro" id="IPR037873">
    <property type="entry name" value="BamE-like"/>
</dbReference>
<organism evidence="5 6">
    <name type="scientific">Bacteroides nordii</name>
    <dbReference type="NCBI Taxonomy" id="291645"/>
    <lineage>
        <taxon>Bacteria</taxon>
        <taxon>Pseudomonadati</taxon>
        <taxon>Bacteroidota</taxon>
        <taxon>Bacteroidia</taxon>
        <taxon>Bacteroidales</taxon>
        <taxon>Bacteroidaceae</taxon>
        <taxon>Bacteroides</taxon>
    </lineage>
</organism>